<sequence>MLSFPTLIFRVDRASLSFVTSQPINLATVIRPEHKT</sequence>
<organism evidence="1">
    <name type="scientific">Rhizophora mucronata</name>
    <name type="common">Asiatic mangrove</name>
    <dbReference type="NCBI Taxonomy" id="61149"/>
    <lineage>
        <taxon>Eukaryota</taxon>
        <taxon>Viridiplantae</taxon>
        <taxon>Streptophyta</taxon>
        <taxon>Embryophyta</taxon>
        <taxon>Tracheophyta</taxon>
        <taxon>Spermatophyta</taxon>
        <taxon>Magnoliopsida</taxon>
        <taxon>eudicotyledons</taxon>
        <taxon>Gunneridae</taxon>
        <taxon>Pentapetalae</taxon>
        <taxon>rosids</taxon>
        <taxon>fabids</taxon>
        <taxon>Malpighiales</taxon>
        <taxon>Rhizophoraceae</taxon>
        <taxon>Rhizophora</taxon>
    </lineage>
</organism>
<reference evidence="1" key="1">
    <citation type="submission" date="2018-02" db="EMBL/GenBank/DDBJ databases">
        <title>Rhizophora mucronata_Transcriptome.</title>
        <authorList>
            <person name="Meera S.P."/>
            <person name="Sreeshan A."/>
            <person name="Augustine A."/>
        </authorList>
    </citation>
    <scope>NUCLEOTIDE SEQUENCE</scope>
    <source>
        <tissue evidence="1">Leaf</tissue>
    </source>
</reference>
<accession>A0A2P2LF09</accession>
<evidence type="ECO:0000313" key="1">
    <source>
        <dbReference type="EMBL" id="MBX16555.1"/>
    </source>
</evidence>
<name>A0A2P2LF09_RHIMU</name>
<dbReference type="AlphaFoldDB" id="A0A2P2LF09"/>
<dbReference type="EMBL" id="GGEC01036071">
    <property type="protein sequence ID" value="MBX16555.1"/>
    <property type="molecule type" value="Transcribed_RNA"/>
</dbReference>
<proteinExistence type="predicted"/>
<protein>
    <submittedName>
        <fullName evidence="1">Uncharacterized protein MANES_04G064300</fullName>
    </submittedName>
</protein>